<dbReference type="EMBL" id="BKCG01000005">
    <property type="protein sequence ID" value="GER59987.1"/>
    <property type="molecule type" value="Genomic_DNA"/>
</dbReference>
<keyword evidence="1" id="KW-0812">Transmembrane</keyword>
<name>A0A5J4J679_9FLAO</name>
<feature type="transmembrane region" description="Helical" evidence="1">
    <location>
        <begin position="7"/>
        <end position="23"/>
    </location>
</feature>
<organism evidence="2 3">
    <name type="scientific">Patiriisocius marinus</name>
    <dbReference type="NCBI Taxonomy" id="1397112"/>
    <lineage>
        <taxon>Bacteria</taxon>
        <taxon>Pseudomonadati</taxon>
        <taxon>Bacteroidota</taxon>
        <taxon>Flavobacteriia</taxon>
        <taxon>Flavobacteriales</taxon>
        <taxon>Flavobacteriaceae</taxon>
        <taxon>Patiriisocius</taxon>
    </lineage>
</organism>
<comment type="caution">
    <text evidence="2">The sequence shown here is derived from an EMBL/GenBank/DDBJ whole genome shotgun (WGS) entry which is preliminary data.</text>
</comment>
<dbReference type="OrthoDB" id="1453511at2"/>
<sequence>MKKYTSQFLIGFIITLLLGYTGLKFPGDAVVRFICLVFGVGLIVSCLDAVLVSENMKKMRFRNLRDKLRRTKKVQE</sequence>
<protein>
    <submittedName>
        <fullName evidence="2">Uncharacterized protein</fullName>
    </submittedName>
</protein>
<dbReference type="Proteomes" id="UP000326509">
    <property type="component" value="Unassembled WGS sequence"/>
</dbReference>
<evidence type="ECO:0000313" key="2">
    <source>
        <dbReference type="EMBL" id="GER59987.1"/>
    </source>
</evidence>
<reference evidence="2 3" key="1">
    <citation type="submission" date="2019-08" db="EMBL/GenBank/DDBJ databases">
        <title>Draft genome sequence of Ulvibacter marinus type strain NBRC 109484.</title>
        <authorList>
            <person name="Kawano K."/>
            <person name="Ushijima N."/>
            <person name="Kihara M."/>
            <person name="Itoh H."/>
        </authorList>
    </citation>
    <scope>NUCLEOTIDE SEQUENCE [LARGE SCALE GENOMIC DNA]</scope>
    <source>
        <strain evidence="2 3">NBRC 109484</strain>
    </source>
</reference>
<dbReference type="AlphaFoldDB" id="A0A5J4J679"/>
<feature type="transmembrane region" description="Helical" evidence="1">
    <location>
        <begin position="29"/>
        <end position="52"/>
    </location>
</feature>
<dbReference type="RefSeq" id="WP_151674444.1">
    <property type="nucleotide sequence ID" value="NZ_BKCG01000005.1"/>
</dbReference>
<keyword evidence="3" id="KW-1185">Reference proteome</keyword>
<evidence type="ECO:0000256" key="1">
    <source>
        <dbReference type="SAM" id="Phobius"/>
    </source>
</evidence>
<accession>A0A5J4J679</accession>
<evidence type="ECO:0000313" key="3">
    <source>
        <dbReference type="Proteomes" id="UP000326509"/>
    </source>
</evidence>
<keyword evidence="1" id="KW-1133">Transmembrane helix</keyword>
<gene>
    <name evidence="2" type="ORF">ULMA_20950</name>
</gene>
<proteinExistence type="predicted"/>
<keyword evidence="1" id="KW-0472">Membrane</keyword>